<keyword evidence="4" id="KW-1185">Reference proteome</keyword>
<dbReference type="Pfam" id="PF03703">
    <property type="entry name" value="bPH_2"/>
    <property type="match status" value="1"/>
</dbReference>
<evidence type="ECO:0000259" key="2">
    <source>
        <dbReference type="Pfam" id="PF03703"/>
    </source>
</evidence>
<accession>A0A543IIT3</accession>
<evidence type="ECO:0000313" key="3">
    <source>
        <dbReference type="EMBL" id="TQM70488.1"/>
    </source>
</evidence>
<feature type="transmembrane region" description="Helical" evidence="1">
    <location>
        <begin position="72"/>
        <end position="89"/>
    </location>
</feature>
<comment type="caution">
    <text evidence="3">The sequence shown here is derived from an EMBL/GenBank/DDBJ whole genome shotgun (WGS) entry which is preliminary data.</text>
</comment>
<reference evidence="3 4" key="1">
    <citation type="submission" date="2019-06" db="EMBL/GenBank/DDBJ databases">
        <title>Sequencing the genomes of 1000 actinobacteria strains.</title>
        <authorList>
            <person name="Klenk H.-P."/>
        </authorList>
    </citation>
    <scope>NUCLEOTIDE SEQUENCE [LARGE SCALE GENOMIC DNA]</scope>
    <source>
        <strain evidence="3 4">DSM 45043</strain>
    </source>
</reference>
<gene>
    <name evidence="3" type="ORF">FHX41_4214</name>
</gene>
<dbReference type="InterPro" id="IPR005182">
    <property type="entry name" value="YdbS-like_PH"/>
</dbReference>
<evidence type="ECO:0000313" key="4">
    <source>
        <dbReference type="Proteomes" id="UP000316706"/>
    </source>
</evidence>
<dbReference type="Proteomes" id="UP000316706">
    <property type="component" value="Unassembled WGS sequence"/>
</dbReference>
<proteinExistence type="predicted"/>
<dbReference type="RefSeq" id="WP_342781467.1">
    <property type="nucleotide sequence ID" value="NZ_VFPO01000001.1"/>
</dbReference>
<dbReference type="AlphaFoldDB" id="A0A543IIT3"/>
<keyword evidence="1" id="KW-0472">Membrane</keyword>
<name>A0A543IIT3_9ACTN</name>
<feature type="domain" description="YdbS-like PH" evidence="2">
    <location>
        <begin position="87"/>
        <end position="151"/>
    </location>
</feature>
<dbReference type="PANTHER" id="PTHR37938">
    <property type="entry name" value="BLL0215 PROTEIN"/>
    <property type="match status" value="1"/>
</dbReference>
<keyword evidence="1" id="KW-0812">Transmembrane</keyword>
<organism evidence="3 4">
    <name type="scientific">Actinomadura hallensis</name>
    <dbReference type="NCBI Taxonomy" id="337895"/>
    <lineage>
        <taxon>Bacteria</taxon>
        <taxon>Bacillati</taxon>
        <taxon>Actinomycetota</taxon>
        <taxon>Actinomycetes</taxon>
        <taxon>Streptosporangiales</taxon>
        <taxon>Thermomonosporaceae</taxon>
        <taxon>Actinomadura</taxon>
    </lineage>
</organism>
<feature type="transmembrane region" description="Helical" evidence="1">
    <location>
        <begin position="42"/>
        <end position="66"/>
    </location>
</feature>
<sequence>MNLQDMMVQHDNSSRTVDKYLMSHEGRVIAVRRHPAVLIPPAALVVGGLIACGVIAALTGALWIWWLWLPTLGYLLWKVVAWSLEFFLVTEHRVMVVKGVLNRNVAMMPLSKVTDITLNRSMLGRMLGYGEFLTESAGQKQALREIKFMPYPEQLYLEVSSVIFGSVDESPD</sequence>
<evidence type="ECO:0000256" key="1">
    <source>
        <dbReference type="SAM" id="Phobius"/>
    </source>
</evidence>
<dbReference type="EMBL" id="VFPO01000001">
    <property type="protein sequence ID" value="TQM70488.1"/>
    <property type="molecule type" value="Genomic_DNA"/>
</dbReference>
<keyword evidence="1" id="KW-1133">Transmembrane helix</keyword>
<dbReference type="PANTHER" id="PTHR37938:SF1">
    <property type="entry name" value="BLL0215 PROTEIN"/>
    <property type="match status" value="1"/>
</dbReference>
<protein>
    <submittedName>
        <fullName evidence="3">PH (Pleckstrin Homology) domain-containing protein</fullName>
    </submittedName>
</protein>